<organism evidence="1 2">
    <name type="scientific">Plakobranchus ocellatus</name>
    <dbReference type="NCBI Taxonomy" id="259542"/>
    <lineage>
        <taxon>Eukaryota</taxon>
        <taxon>Metazoa</taxon>
        <taxon>Spiralia</taxon>
        <taxon>Lophotrochozoa</taxon>
        <taxon>Mollusca</taxon>
        <taxon>Gastropoda</taxon>
        <taxon>Heterobranchia</taxon>
        <taxon>Euthyneura</taxon>
        <taxon>Panpulmonata</taxon>
        <taxon>Sacoglossa</taxon>
        <taxon>Placobranchoidea</taxon>
        <taxon>Plakobranchidae</taxon>
        <taxon>Plakobranchus</taxon>
    </lineage>
</organism>
<evidence type="ECO:0000313" key="2">
    <source>
        <dbReference type="Proteomes" id="UP000735302"/>
    </source>
</evidence>
<evidence type="ECO:0000313" key="1">
    <source>
        <dbReference type="EMBL" id="GFO21827.1"/>
    </source>
</evidence>
<sequence>MSKGDVHCDGKMRHTDWHLRRLFLLKSEWTDTVSSSALNTLKRRKDHQVQILPLTEDLVKIRNHMVQGLELTLSKRLDLIEVPGKKNRKVLILVTQEAKTALNALVRTREAVGIPERNPFFFASKSLDGYLNSWQAMKAVVDEANVENPMSIS</sequence>
<keyword evidence="2" id="KW-1185">Reference proteome</keyword>
<dbReference type="AlphaFoldDB" id="A0AAV4BS70"/>
<protein>
    <submittedName>
        <fullName evidence="1">Fimbriae recombinase</fullName>
    </submittedName>
</protein>
<name>A0AAV4BS70_9GAST</name>
<proteinExistence type="predicted"/>
<comment type="caution">
    <text evidence="1">The sequence shown here is derived from an EMBL/GenBank/DDBJ whole genome shotgun (WGS) entry which is preliminary data.</text>
</comment>
<gene>
    <name evidence="1" type="ORF">PoB_004833200</name>
</gene>
<dbReference type="PANTHER" id="PTHR33480">
    <property type="entry name" value="SET DOMAIN-CONTAINING PROTEIN-RELATED"/>
    <property type="match status" value="1"/>
</dbReference>
<dbReference type="EMBL" id="BLXT01005284">
    <property type="protein sequence ID" value="GFO21827.1"/>
    <property type="molecule type" value="Genomic_DNA"/>
</dbReference>
<reference evidence="1 2" key="1">
    <citation type="journal article" date="2021" name="Elife">
        <title>Chloroplast acquisition without the gene transfer in kleptoplastic sea slugs, Plakobranchus ocellatus.</title>
        <authorList>
            <person name="Maeda T."/>
            <person name="Takahashi S."/>
            <person name="Yoshida T."/>
            <person name="Shimamura S."/>
            <person name="Takaki Y."/>
            <person name="Nagai Y."/>
            <person name="Toyoda A."/>
            <person name="Suzuki Y."/>
            <person name="Arimoto A."/>
            <person name="Ishii H."/>
            <person name="Satoh N."/>
            <person name="Nishiyama T."/>
            <person name="Hasebe M."/>
            <person name="Maruyama T."/>
            <person name="Minagawa J."/>
            <person name="Obokata J."/>
            <person name="Shigenobu S."/>
        </authorList>
    </citation>
    <scope>NUCLEOTIDE SEQUENCE [LARGE SCALE GENOMIC DNA]</scope>
</reference>
<accession>A0AAV4BS70</accession>
<dbReference type="Proteomes" id="UP000735302">
    <property type="component" value="Unassembled WGS sequence"/>
</dbReference>